<dbReference type="STRING" id="1499967.U27_01002"/>
<dbReference type="eggNOG" id="COG0863">
    <property type="taxonomic scope" value="Bacteria"/>
</dbReference>
<dbReference type="GO" id="GO:0032259">
    <property type="term" value="P:methylation"/>
    <property type="evidence" value="ECO:0007669"/>
    <property type="project" value="UniProtKB-KW"/>
</dbReference>
<dbReference type="AlphaFoldDB" id="A0A081C949"/>
<proteinExistence type="inferred from homology"/>
<keyword evidence="6" id="KW-0680">Restriction system</keyword>
<dbReference type="Gene3D" id="3.40.50.150">
    <property type="entry name" value="Vaccinia Virus protein VP39"/>
    <property type="match status" value="2"/>
</dbReference>
<dbReference type="EC" id="2.1.1.113" evidence="2"/>
<dbReference type="Proteomes" id="UP000030661">
    <property type="component" value="Unassembled WGS sequence"/>
</dbReference>
<protein>
    <recommendedName>
        <fullName evidence="2">site-specific DNA-methyltransferase (cytosine-N(4)-specific)</fullName>
        <ecNumber evidence="2">2.1.1.113</ecNumber>
    </recommendedName>
</protein>
<evidence type="ECO:0000256" key="1">
    <source>
        <dbReference type="ARBA" id="ARBA00010203"/>
    </source>
</evidence>
<keyword evidence="3" id="KW-0489">Methyltransferase</keyword>
<dbReference type="HOGENOM" id="CLU_027633_1_0_0"/>
<keyword evidence="5" id="KW-0949">S-adenosyl-L-methionine</keyword>
<evidence type="ECO:0000256" key="5">
    <source>
        <dbReference type="ARBA" id="ARBA00022691"/>
    </source>
</evidence>
<dbReference type="GO" id="GO:0015667">
    <property type="term" value="F:site-specific DNA-methyltransferase (cytosine-N4-specific) activity"/>
    <property type="evidence" value="ECO:0007669"/>
    <property type="project" value="UniProtKB-EC"/>
</dbReference>
<keyword evidence="9" id="KW-1185">Reference proteome</keyword>
<evidence type="ECO:0000256" key="7">
    <source>
        <dbReference type="ARBA" id="ARBA00049120"/>
    </source>
</evidence>
<comment type="catalytic activity">
    <reaction evidence="7">
        <text>a 2'-deoxycytidine in DNA + S-adenosyl-L-methionine = an N(4)-methyl-2'-deoxycytidine in DNA + S-adenosyl-L-homocysteine + H(+)</text>
        <dbReference type="Rhea" id="RHEA:16857"/>
        <dbReference type="Rhea" id="RHEA-COMP:11369"/>
        <dbReference type="Rhea" id="RHEA-COMP:13674"/>
        <dbReference type="ChEBI" id="CHEBI:15378"/>
        <dbReference type="ChEBI" id="CHEBI:57856"/>
        <dbReference type="ChEBI" id="CHEBI:59789"/>
        <dbReference type="ChEBI" id="CHEBI:85452"/>
        <dbReference type="ChEBI" id="CHEBI:137933"/>
        <dbReference type="EC" id="2.1.1.113"/>
    </reaction>
</comment>
<evidence type="ECO:0000313" key="8">
    <source>
        <dbReference type="EMBL" id="GAK61104.1"/>
    </source>
</evidence>
<dbReference type="InterPro" id="IPR029063">
    <property type="entry name" value="SAM-dependent_MTases_sf"/>
</dbReference>
<accession>A0A081C949</accession>
<dbReference type="PROSITE" id="PS00093">
    <property type="entry name" value="N4_MTASE"/>
    <property type="match status" value="1"/>
</dbReference>
<sequence length="394" mass="44450">MHLIKSIHPFPARMAPEIALAALSDLPAGSIVLDPMMGSGTVLRMASECQHTGIGFDTDPLAVLLTRVWTAPIDGKIFQETAREIITQAKEMQADNCFLPWIDNDEETGKFIDFWFAQEQQGDLRKLANIIYPLRDPIGDALRVAMSRLIITKKHGASLAWDVSHGRPHRVRQENDFNVLEEFQKSVDFLATRLQSQQPKGHVNVKLGDARCLEDIPASYIDVMITSPPYLNAIDYVRAHKFSLVWFGYNIPELRCIRANNIGAERSYESDANLTLAEKLTVSMGELGCLKQNHRKMIARYVLDLFHMLKETGRVLKSQGKAIFVVGNSCLSDVFIKNTQAVKNAAQLLGLELLEEQKRELPPNRRYLPPPTQQKGSALRKRMRTESVLTFMKP</sequence>
<name>A0A081C949_VECG1</name>
<gene>
    <name evidence="8" type="ORF">U27_01002</name>
</gene>
<keyword evidence="4" id="KW-0808">Transferase</keyword>
<comment type="similarity">
    <text evidence="1">Belongs to the N(4)/N(6)-methyltransferase family. N(4) subfamily.</text>
</comment>
<evidence type="ECO:0000313" key="9">
    <source>
        <dbReference type="Proteomes" id="UP000030661"/>
    </source>
</evidence>
<dbReference type="GO" id="GO:0003677">
    <property type="term" value="F:DNA binding"/>
    <property type="evidence" value="ECO:0007669"/>
    <property type="project" value="InterPro"/>
</dbReference>
<evidence type="ECO:0000256" key="2">
    <source>
        <dbReference type="ARBA" id="ARBA00012185"/>
    </source>
</evidence>
<evidence type="ECO:0000256" key="3">
    <source>
        <dbReference type="ARBA" id="ARBA00022603"/>
    </source>
</evidence>
<dbReference type="SUPFAM" id="SSF53335">
    <property type="entry name" value="S-adenosyl-L-methionine-dependent methyltransferases"/>
    <property type="match status" value="1"/>
</dbReference>
<reference evidence="8" key="1">
    <citation type="journal article" date="2015" name="PeerJ">
        <title>First genomic representation of candidate bacterial phylum KSB3 points to enhanced environmental sensing as a trigger of wastewater bulking.</title>
        <authorList>
            <person name="Sekiguchi Y."/>
            <person name="Ohashi A."/>
            <person name="Parks D.H."/>
            <person name="Yamauchi T."/>
            <person name="Tyson G.W."/>
            <person name="Hugenholtz P."/>
        </authorList>
    </citation>
    <scope>NUCLEOTIDE SEQUENCE [LARGE SCALE GENOMIC DNA]</scope>
</reference>
<evidence type="ECO:0000256" key="6">
    <source>
        <dbReference type="ARBA" id="ARBA00022747"/>
    </source>
</evidence>
<organism evidence="8">
    <name type="scientific">Vecturithrix granuli</name>
    <dbReference type="NCBI Taxonomy" id="1499967"/>
    <lineage>
        <taxon>Bacteria</taxon>
        <taxon>Candidatus Moduliflexota</taxon>
        <taxon>Candidatus Vecturitrichia</taxon>
        <taxon>Candidatus Vecturitrichales</taxon>
        <taxon>Candidatus Vecturitrichaceae</taxon>
        <taxon>Candidatus Vecturithrix</taxon>
    </lineage>
</organism>
<dbReference type="GO" id="GO:0009307">
    <property type="term" value="P:DNA restriction-modification system"/>
    <property type="evidence" value="ECO:0007669"/>
    <property type="project" value="UniProtKB-KW"/>
</dbReference>
<evidence type="ECO:0000256" key="4">
    <source>
        <dbReference type="ARBA" id="ARBA00022679"/>
    </source>
</evidence>
<dbReference type="EMBL" id="DF820477">
    <property type="protein sequence ID" value="GAK61104.1"/>
    <property type="molecule type" value="Genomic_DNA"/>
</dbReference>
<dbReference type="InterPro" id="IPR017985">
    <property type="entry name" value="MeTrfase_CN4_CS"/>
</dbReference>